<gene>
    <name evidence="10" type="ORF">AN217_12400</name>
</gene>
<feature type="active site" description="Proton donor" evidence="4">
    <location>
        <position position="489"/>
    </location>
</feature>
<comment type="similarity">
    <text evidence="1">Belongs to the glycosyl hydrolase 65 family.</text>
</comment>
<evidence type="ECO:0000256" key="3">
    <source>
        <dbReference type="ARBA" id="ARBA00023295"/>
    </source>
</evidence>
<evidence type="ECO:0000256" key="1">
    <source>
        <dbReference type="ARBA" id="ARBA00006768"/>
    </source>
</evidence>
<dbReference type="InterPro" id="IPR011013">
    <property type="entry name" value="Gal_mutarotase_sf_dom"/>
</dbReference>
<evidence type="ECO:0000256" key="2">
    <source>
        <dbReference type="ARBA" id="ARBA00022801"/>
    </source>
</evidence>
<evidence type="ECO:0000313" key="11">
    <source>
        <dbReference type="Proteomes" id="UP000175829"/>
    </source>
</evidence>
<evidence type="ECO:0000259" key="9">
    <source>
        <dbReference type="Pfam" id="PF03636"/>
    </source>
</evidence>
<organism evidence="10 11">
    <name type="scientific">Streptomyces qinglanensis</name>
    <dbReference type="NCBI Taxonomy" id="943816"/>
    <lineage>
        <taxon>Bacteria</taxon>
        <taxon>Bacillati</taxon>
        <taxon>Actinomycetota</taxon>
        <taxon>Actinomycetes</taxon>
        <taxon>Kitasatosporales</taxon>
        <taxon>Streptomycetaceae</taxon>
        <taxon>Streptomyces</taxon>
    </lineage>
</organism>
<name>A0A1E7K3H8_9ACTN</name>
<evidence type="ECO:0000256" key="4">
    <source>
        <dbReference type="PIRSR" id="PIRSR036289-50"/>
    </source>
</evidence>
<dbReference type="RefSeq" id="WP_069991648.1">
    <property type="nucleotide sequence ID" value="NZ_LJGV01000022.1"/>
</dbReference>
<feature type="domain" description="Glycoside hydrolase family 65 N-terminal" evidence="9">
    <location>
        <begin position="16"/>
        <end position="271"/>
    </location>
</feature>
<dbReference type="Proteomes" id="UP000175829">
    <property type="component" value="Unassembled WGS sequence"/>
</dbReference>
<dbReference type="InterPro" id="IPR008928">
    <property type="entry name" value="6-hairpin_glycosidase_sf"/>
</dbReference>
<dbReference type="Pfam" id="PF03633">
    <property type="entry name" value="Glyco_hydro_65C"/>
    <property type="match status" value="1"/>
</dbReference>
<feature type="binding site" evidence="5">
    <location>
        <begin position="593"/>
        <end position="594"/>
    </location>
    <ligand>
        <name>substrate</name>
    </ligand>
</feature>
<dbReference type="FunFam" id="1.50.10.10:FF:000029">
    <property type="entry name" value="Family 65 glycosyl hydrolase"/>
    <property type="match status" value="1"/>
</dbReference>
<sequence length="792" mass="87418">MISNSSYAVQPWSLRESTLDIDRLPQSESLFALSNGHIGWRGNLDEGEPHGLPGTYLNGVHELRPLPYAEGGYGYPEAGQTVINVTNGKVMRLLVDDEPFDVRYGKLRSHERVLDLRTGLLRRVCEWSSPAGCTVRVTSTRLVSFSQRAVAAVSYEVEPLDSDVRVVVQSELVANEQLPQKSGEDPRVATALEDVLQPEEDFASDMRLRLVHRTERSGLRVGAAADHLVHGPESTRTSSESGENVARLTVTAELRPGEPLRVEKLVAYGWSGVRSLPAVRDQVDAALAGARSKGWQGLVDEQQAYLDSFWARADVEVDGDAEIQQAVRFALFHVLQAGARAEKRAIPSKGLTGSGYDGHSFWDSEQFVLPVLTYTSPDSVAEALRWRQETLPAARDRARQLGLRGAAFPWRTIDGSECSAYWPAGTAAFHVNADIADAVTRYVAATGDVEFERETGVEILVETARLWHSLGHHDHHGIFHFDGVTGPDEYSAVADDNLYTNLMAQQNLREAADVVERYTERAAALGVDDEEAAAWRDAAEAVALPFNETLGVHEQSAGFTGHQMWDFAATGPDQYPLMLHFPYFDLYRKQVIKQADLALALYKRGDAFDAEQKARDFDYYEQMTVRDSSLSACCQAVMAAEVGHLRLAYDYVGEAALMDLADLESNTRDGLHIASLAGAWIALVAGFGGMRLRHGMLDFSPLLPEQLSRLAFTVQVRGRRLRVEIRSRTAVYTLLEGEPLELCHCGGRFTLSAGEPQTHQVRRPPPRPEPSPPQGRHPARRRGGPVPVEPGR</sequence>
<dbReference type="InterPro" id="IPR012341">
    <property type="entry name" value="6hp_glycosidase-like_sf"/>
</dbReference>
<evidence type="ECO:0000313" key="10">
    <source>
        <dbReference type="EMBL" id="OEU98481.1"/>
    </source>
</evidence>
<evidence type="ECO:0000259" key="8">
    <source>
        <dbReference type="Pfam" id="PF03633"/>
    </source>
</evidence>
<dbReference type="InterPro" id="IPR005196">
    <property type="entry name" value="Glyco_hydro_65_N"/>
</dbReference>
<accession>A0A1E7K3H8</accession>
<dbReference type="Pfam" id="PF03632">
    <property type="entry name" value="Glyco_hydro_65m"/>
    <property type="match status" value="1"/>
</dbReference>
<dbReference type="SUPFAM" id="SSF48208">
    <property type="entry name" value="Six-hairpin glycosidases"/>
    <property type="match status" value="1"/>
</dbReference>
<dbReference type="PIRSF" id="PIRSF036289">
    <property type="entry name" value="Glycosyl_hydrolase_malt_phosph"/>
    <property type="match status" value="1"/>
</dbReference>
<dbReference type="GO" id="GO:0030246">
    <property type="term" value="F:carbohydrate binding"/>
    <property type="evidence" value="ECO:0007669"/>
    <property type="project" value="InterPro"/>
</dbReference>
<evidence type="ECO:0000256" key="5">
    <source>
        <dbReference type="PIRSR" id="PIRSR036289-51"/>
    </source>
</evidence>
<comment type="caution">
    <text evidence="10">The sequence shown here is derived from an EMBL/GenBank/DDBJ whole genome shotgun (WGS) entry which is preliminary data.</text>
</comment>
<dbReference type="SUPFAM" id="SSF74650">
    <property type="entry name" value="Galactose mutarotase-like"/>
    <property type="match status" value="1"/>
</dbReference>
<feature type="domain" description="Glycoside hydrolase family 65 central catalytic" evidence="7">
    <location>
        <begin position="328"/>
        <end position="680"/>
    </location>
</feature>
<dbReference type="InterPro" id="IPR017045">
    <property type="entry name" value="Malt_Pase/Glycosyl_Hdrlase"/>
</dbReference>
<protein>
    <submittedName>
        <fullName evidence="10">Glycosyl hydrolase</fullName>
    </submittedName>
</protein>
<dbReference type="PANTHER" id="PTHR11051">
    <property type="entry name" value="GLYCOSYL HYDROLASE-RELATED"/>
    <property type="match status" value="1"/>
</dbReference>
<dbReference type="Pfam" id="PF03636">
    <property type="entry name" value="Glyco_hydro_65N"/>
    <property type="match status" value="1"/>
</dbReference>
<feature type="region of interest" description="Disordered" evidence="6">
    <location>
        <begin position="753"/>
        <end position="792"/>
    </location>
</feature>
<proteinExistence type="inferred from homology"/>
<dbReference type="InterPro" id="IPR037018">
    <property type="entry name" value="GH65_N"/>
</dbReference>
<dbReference type="GO" id="GO:0004553">
    <property type="term" value="F:hydrolase activity, hydrolyzing O-glycosyl compounds"/>
    <property type="evidence" value="ECO:0007669"/>
    <property type="project" value="TreeGrafter"/>
</dbReference>
<dbReference type="GO" id="GO:0016757">
    <property type="term" value="F:glycosyltransferase activity"/>
    <property type="evidence" value="ECO:0007669"/>
    <property type="project" value="UniProtKB-ARBA"/>
</dbReference>
<dbReference type="AlphaFoldDB" id="A0A1E7K3H8"/>
<dbReference type="EMBL" id="LJGV01000022">
    <property type="protein sequence ID" value="OEU98481.1"/>
    <property type="molecule type" value="Genomic_DNA"/>
</dbReference>
<dbReference type="Gene3D" id="1.50.10.10">
    <property type="match status" value="1"/>
</dbReference>
<dbReference type="Gene3D" id="2.60.420.10">
    <property type="entry name" value="Maltose phosphorylase, domain 3"/>
    <property type="match status" value="1"/>
</dbReference>
<keyword evidence="2 10" id="KW-0378">Hydrolase</keyword>
<reference evidence="10 11" key="1">
    <citation type="journal article" date="2016" name="Front. Microbiol.">
        <title>Comparative Genomics Analysis of Streptomyces Species Reveals Their Adaptation to the Marine Environment and Their Diversity at the Genomic Level.</title>
        <authorList>
            <person name="Tian X."/>
            <person name="Zhang Z."/>
            <person name="Yang T."/>
            <person name="Chen M."/>
            <person name="Li J."/>
            <person name="Chen F."/>
            <person name="Yang J."/>
            <person name="Li W."/>
            <person name="Zhang B."/>
            <person name="Zhang Z."/>
            <person name="Wu J."/>
            <person name="Zhang C."/>
            <person name="Long L."/>
            <person name="Xiao J."/>
        </authorList>
    </citation>
    <scope>NUCLEOTIDE SEQUENCE [LARGE SCALE GENOMIC DNA]</scope>
    <source>
        <strain evidence="10 11">SCSIO M10379</strain>
    </source>
</reference>
<evidence type="ECO:0000256" key="6">
    <source>
        <dbReference type="SAM" id="MobiDB-lite"/>
    </source>
</evidence>
<dbReference type="InterPro" id="IPR005194">
    <property type="entry name" value="Glyco_hydro_65_C"/>
</dbReference>
<dbReference type="GO" id="GO:0005975">
    <property type="term" value="P:carbohydrate metabolic process"/>
    <property type="evidence" value="ECO:0007669"/>
    <property type="project" value="InterPro"/>
</dbReference>
<feature type="binding site" evidence="5">
    <location>
        <begin position="362"/>
        <end position="363"/>
    </location>
    <ligand>
        <name>substrate</name>
    </ligand>
</feature>
<keyword evidence="3" id="KW-0326">Glycosidase</keyword>
<dbReference type="PATRIC" id="fig|943816.4.peg.1907"/>
<dbReference type="InterPro" id="IPR005195">
    <property type="entry name" value="Glyco_hydro_65_M"/>
</dbReference>
<feature type="domain" description="Glycoside hydrolase family 65 C-terminal" evidence="8">
    <location>
        <begin position="690"/>
        <end position="751"/>
    </location>
</feature>
<evidence type="ECO:0000259" key="7">
    <source>
        <dbReference type="Pfam" id="PF03632"/>
    </source>
</evidence>
<dbReference type="PANTHER" id="PTHR11051:SF13">
    <property type="entry name" value="GLYCOSYL TRANSFERASE"/>
    <property type="match status" value="1"/>
</dbReference>
<dbReference type="FunFam" id="2.70.98.40:FF:000001">
    <property type="entry name" value="Family 65 glycosyl hydrolase"/>
    <property type="match status" value="1"/>
</dbReference>
<dbReference type="Gene3D" id="2.70.98.40">
    <property type="entry name" value="Glycoside hydrolase, family 65, N-terminal domain"/>
    <property type="match status" value="1"/>
</dbReference>